<organism evidence="1 2">
    <name type="scientific">Paenibacillus radicis</name>
    <name type="common">ex Xue et al. 2023</name>
    <dbReference type="NCBI Taxonomy" id="2972489"/>
    <lineage>
        <taxon>Bacteria</taxon>
        <taxon>Bacillati</taxon>
        <taxon>Bacillota</taxon>
        <taxon>Bacilli</taxon>
        <taxon>Bacillales</taxon>
        <taxon>Paenibacillaceae</taxon>
        <taxon>Paenibacillus</taxon>
    </lineage>
</organism>
<reference evidence="1 2" key="1">
    <citation type="submission" date="2022-08" db="EMBL/GenBank/DDBJ databases">
        <title>Paenibacillus endoradicis sp. nov., Paenibacillus radicibacter sp. nov and Paenibacillus pararadicis sp. nov., three cold-adapted plant growth-promoting bacteria isolated from root of Larix gmelinii in Great Khingan.</title>
        <authorList>
            <person name="Xue H."/>
        </authorList>
    </citation>
    <scope>NUCLEOTIDE SEQUENCE [LARGE SCALE GENOMIC DNA]</scope>
    <source>
        <strain evidence="1 2">N5-1-1-5</strain>
    </source>
</reference>
<dbReference type="EMBL" id="JANQBD010000002">
    <property type="protein sequence ID" value="MCR8630454.1"/>
    <property type="molecule type" value="Genomic_DNA"/>
</dbReference>
<keyword evidence="2" id="KW-1185">Reference proteome</keyword>
<evidence type="ECO:0000313" key="1">
    <source>
        <dbReference type="EMBL" id="MCR8630454.1"/>
    </source>
</evidence>
<dbReference type="InterPro" id="IPR043519">
    <property type="entry name" value="NT_sf"/>
</dbReference>
<proteinExistence type="predicted"/>
<sequence length="172" mass="20253">MEEVVVCEYNPEWVTEYNVEKVKIVQLLKDLIQGIEHIGSTAIPGLAAKPVIDMMVGINNLQDLTKLHYEQLKTIGYEFVDHPHFPERRFFRKGQWRAGTHHLHIYEHKADNWNSNLLFRDYLINHPDLLREYNVLKKELELVYKNDRAAYTKAKAPFIESVIRKAKESSHN</sequence>
<dbReference type="SUPFAM" id="SSF81301">
    <property type="entry name" value="Nucleotidyltransferase"/>
    <property type="match status" value="1"/>
</dbReference>
<name>A0ABT1YB76_9BACL</name>
<evidence type="ECO:0000313" key="2">
    <source>
        <dbReference type="Proteomes" id="UP001300012"/>
    </source>
</evidence>
<dbReference type="PANTHER" id="PTHR34822">
    <property type="entry name" value="GRPB DOMAIN PROTEIN (AFU_ORTHOLOGUE AFUA_1G01530)"/>
    <property type="match status" value="1"/>
</dbReference>
<gene>
    <name evidence="1" type="ORF">NV381_04460</name>
</gene>
<dbReference type="PANTHER" id="PTHR34822:SF1">
    <property type="entry name" value="GRPB FAMILY PROTEIN"/>
    <property type="match status" value="1"/>
</dbReference>
<dbReference type="Pfam" id="PF04229">
    <property type="entry name" value="GrpB"/>
    <property type="match status" value="1"/>
</dbReference>
<protein>
    <submittedName>
        <fullName evidence="1">GrpB family protein</fullName>
    </submittedName>
</protein>
<accession>A0ABT1YB76</accession>
<dbReference type="InterPro" id="IPR007344">
    <property type="entry name" value="GrpB/CoaE"/>
</dbReference>
<dbReference type="Gene3D" id="3.30.460.10">
    <property type="entry name" value="Beta Polymerase, domain 2"/>
    <property type="match status" value="1"/>
</dbReference>
<dbReference type="RefSeq" id="WP_258212065.1">
    <property type="nucleotide sequence ID" value="NZ_JANQBD010000002.1"/>
</dbReference>
<dbReference type="Proteomes" id="UP001300012">
    <property type="component" value="Unassembled WGS sequence"/>
</dbReference>
<comment type="caution">
    <text evidence="1">The sequence shown here is derived from an EMBL/GenBank/DDBJ whole genome shotgun (WGS) entry which is preliminary data.</text>
</comment>